<comment type="caution">
    <text evidence="1">The sequence shown here is derived from an EMBL/GenBank/DDBJ whole genome shotgun (WGS) entry which is preliminary data.</text>
</comment>
<organism evidence="1 2">
    <name type="scientific">Araneus ventricosus</name>
    <name type="common">Orbweaver spider</name>
    <name type="synonym">Epeira ventricosa</name>
    <dbReference type="NCBI Taxonomy" id="182803"/>
    <lineage>
        <taxon>Eukaryota</taxon>
        <taxon>Metazoa</taxon>
        <taxon>Ecdysozoa</taxon>
        <taxon>Arthropoda</taxon>
        <taxon>Chelicerata</taxon>
        <taxon>Arachnida</taxon>
        <taxon>Araneae</taxon>
        <taxon>Araneomorphae</taxon>
        <taxon>Entelegynae</taxon>
        <taxon>Araneoidea</taxon>
        <taxon>Araneidae</taxon>
        <taxon>Araneus</taxon>
    </lineage>
</organism>
<protein>
    <submittedName>
        <fullName evidence="1">Uncharacterized protein</fullName>
    </submittedName>
</protein>
<reference evidence="1 2" key="1">
    <citation type="journal article" date="2019" name="Sci. Rep.">
        <title>Orb-weaving spider Araneus ventricosus genome elucidates the spidroin gene catalogue.</title>
        <authorList>
            <person name="Kono N."/>
            <person name="Nakamura H."/>
            <person name="Ohtoshi R."/>
            <person name="Moran D.A.P."/>
            <person name="Shinohara A."/>
            <person name="Yoshida Y."/>
            <person name="Fujiwara M."/>
            <person name="Mori M."/>
            <person name="Tomita M."/>
            <person name="Arakawa K."/>
        </authorList>
    </citation>
    <scope>NUCLEOTIDE SEQUENCE [LARGE SCALE GENOMIC DNA]</scope>
</reference>
<dbReference type="AlphaFoldDB" id="A0A4Y2UUE9"/>
<evidence type="ECO:0000313" key="1">
    <source>
        <dbReference type="EMBL" id="GBO16498.1"/>
    </source>
</evidence>
<keyword evidence="2" id="KW-1185">Reference proteome</keyword>
<proteinExistence type="predicted"/>
<gene>
    <name evidence="1" type="ORF">AVEN_173854_1</name>
</gene>
<name>A0A4Y2UUE9_ARAVE</name>
<dbReference type="EMBL" id="BGPR01040389">
    <property type="protein sequence ID" value="GBO16498.1"/>
    <property type="molecule type" value="Genomic_DNA"/>
</dbReference>
<evidence type="ECO:0000313" key="2">
    <source>
        <dbReference type="Proteomes" id="UP000499080"/>
    </source>
</evidence>
<accession>A0A4Y2UUE9</accession>
<sequence length="111" mass="12250">MNASSEVQDNGFVQFVLDSADHNNHNTRTVDEYGTFDVMEGVQCVMPASTVQTSFFIPRPKIIPLAYIVGKFGFIPIVTHDLPKNHGLNSLVIKDVLSLKLQPMDVETGTT</sequence>
<dbReference type="Proteomes" id="UP000499080">
    <property type="component" value="Unassembled WGS sequence"/>
</dbReference>